<gene>
    <name evidence="2" type="ORF">ORD21_00030</name>
</gene>
<evidence type="ECO:0000313" key="3">
    <source>
        <dbReference type="Proteomes" id="UP001276150"/>
    </source>
</evidence>
<sequence length="48" mass="4870">MKTLARIFQLQSGFVPAENTAGQPTGGSGVQFPAFGKRGGPGPIKLGP</sequence>
<comment type="caution">
    <text evidence="2">The sequence shown here is derived from an EMBL/GenBank/DDBJ whole genome shotgun (WGS) entry which is preliminary data.</text>
</comment>
<protein>
    <submittedName>
        <fullName evidence="2">Uncharacterized protein</fullName>
    </submittedName>
</protein>
<reference evidence="2 3" key="1">
    <citation type="submission" date="2022-11" db="EMBL/GenBank/DDBJ databases">
        <title>Deinococcus ZS9-10, Low Temperature and Draught-tolerating, UV-resistant Bacteria from Continental Antarctica.</title>
        <authorList>
            <person name="Cheng L."/>
        </authorList>
    </citation>
    <scope>NUCLEOTIDE SEQUENCE [LARGE SCALE GENOMIC DNA]</scope>
    <source>
        <strain evidence="2 3">ZS9-10</strain>
    </source>
</reference>
<keyword evidence="3" id="KW-1185">Reference proteome</keyword>
<dbReference type="EMBL" id="JAPMIV010000001">
    <property type="protein sequence ID" value="MDV6372990.1"/>
    <property type="molecule type" value="Genomic_DNA"/>
</dbReference>
<accession>A0ABU4DKM5</accession>
<organism evidence="2 3">
    <name type="scientific">Deinococcus arenicola</name>
    <dbReference type="NCBI Taxonomy" id="2994950"/>
    <lineage>
        <taxon>Bacteria</taxon>
        <taxon>Thermotogati</taxon>
        <taxon>Deinococcota</taxon>
        <taxon>Deinococci</taxon>
        <taxon>Deinococcales</taxon>
        <taxon>Deinococcaceae</taxon>
        <taxon>Deinococcus</taxon>
    </lineage>
</organism>
<evidence type="ECO:0000313" key="2">
    <source>
        <dbReference type="EMBL" id="MDV6372990.1"/>
    </source>
</evidence>
<evidence type="ECO:0000256" key="1">
    <source>
        <dbReference type="SAM" id="MobiDB-lite"/>
    </source>
</evidence>
<feature type="region of interest" description="Disordered" evidence="1">
    <location>
        <begin position="17"/>
        <end position="48"/>
    </location>
</feature>
<name>A0ABU4DKM5_9DEIO</name>
<dbReference type="Proteomes" id="UP001276150">
    <property type="component" value="Unassembled WGS sequence"/>
</dbReference>
<proteinExistence type="predicted"/>
<dbReference type="RefSeq" id="WP_317638291.1">
    <property type="nucleotide sequence ID" value="NZ_JAPMIV010000001.1"/>
</dbReference>